<comment type="subunit">
    <text evidence="34">Interacts with CBX5. Interacts with DNA. Interaction with DNA is sequence independent with higher affinity for supercoiled and relaxed circular DNA than linear DNA. Interacts with lamin B. Interacts with CLNK. Interacts with TMEM147; promoting LBR localization to the nucleus inner membrane.</text>
</comment>
<evidence type="ECO:0000256" key="24">
    <source>
        <dbReference type="ARBA" id="ARBA00023242"/>
    </source>
</evidence>
<dbReference type="GO" id="GO:0005637">
    <property type="term" value="C:nuclear inner membrane"/>
    <property type="evidence" value="ECO:0007669"/>
    <property type="project" value="UniProtKB-SubCell"/>
</dbReference>
<evidence type="ECO:0000256" key="36">
    <source>
        <dbReference type="SAM" id="MobiDB-lite"/>
    </source>
</evidence>
<dbReference type="GO" id="GO:0006695">
    <property type="term" value="P:cholesterol biosynthetic process"/>
    <property type="evidence" value="ECO:0007669"/>
    <property type="project" value="UniProtKB-UniRule"/>
</dbReference>
<evidence type="ECO:0000256" key="22">
    <source>
        <dbReference type="ARBA" id="ARBA00023170"/>
    </source>
</evidence>
<dbReference type="EMBL" id="CAJHUB010000673">
    <property type="protein sequence ID" value="CAD7674688.1"/>
    <property type="molecule type" value="Genomic_DNA"/>
</dbReference>
<comment type="catalytic activity">
    <reaction evidence="30">
        <text>4,4-dimethyl-8,14-cholestadien-3beta-ol + NADPH + H(+) = 4,4-dimethyl-5alpha-cholest-8-en-3beta-ol + NADP(+)</text>
        <dbReference type="Rhea" id="RHEA:46812"/>
        <dbReference type="ChEBI" id="CHEBI:15378"/>
        <dbReference type="ChEBI" id="CHEBI:57783"/>
        <dbReference type="ChEBI" id="CHEBI:58349"/>
        <dbReference type="ChEBI" id="CHEBI:78904"/>
        <dbReference type="ChEBI" id="CHEBI:87044"/>
    </reaction>
</comment>
<accession>A0A811YCS2</accession>
<keyword evidence="10" id="KW-0597">Phosphoprotein</keyword>
<evidence type="ECO:0000256" key="6">
    <source>
        <dbReference type="ARBA" id="ARBA00017801"/>
    </source>
</evidence>
<keyword evidence="15 35" id="KW-1133">Transmembrane helix</keyword>
<feature type="domain" description="Tudor" evidence="37">
    <location>
        <begin position="4"/>
        <end position="62"/>
    </location>
</feature>
<dbReference type="InterPro" id="IPR019023">
    <property type="entry name" value="Lamin-B_rcpt_of_tudor"/>
</dbReference>
<organism evidence="38 39">
    <name type="scientific">Nyctereutes procyonoides</name>
    <name type="common">Raccoon dog</name>
    <name type="synonym">Canis procyonoides</name>
    <dbReference type="NCBI Taxonomy" id="34880"/>
    <lineage>
        <taxon>Eukaryota</taxon>
        <taxon>Metazoa</taxon>
        <taxon>Chordata</taxon>
        <taxon>Craniata</taxon>
        <taxon>Vertebrata</taxon>
        <taxon>Euteleostomi</taxon>
        <taxon>Mammalia</taxon>
        <taxon>Eutheria</taxon>
        <taxon>Laurasiatheria</taxon>
        <taxon>Carnivora</taxon>
        <taxon>Caniformia</taxon>
        <taxon>Canidae</taxon>
        <taxon>Nyctereutes</taxon>
    </lineage>
</organism>
<comment type="subcellular location">
    <subcellularLocation>
        <location evidence="2">Cytoplasm</location>
    </subcellularLocation>
    <subcellularLocation>
        <location evidence="35">Endoplasmic reticulum membrane</location>
        <topology evidence="35">Multi-pass membrane protein</topology>
    </subcellularLocation>
    <subcellularLocation>
        <location evidence="1">Nucleus inner membrane</location>
        <topology evidence="1">Multi-pass membrane protein</topology>
    </subcellularLocation>
</comment>
<gene>
    <name evidence="38" type="ORF">NYPRO_LOCUS7483</name>
</gene>
<evidence type="ECO:0000256" key="8">
    <source>
        <dbReference type="ARBA" id="ARBA00022516"/>
    </source>
</evidence>
<evidence type="ECO:0000256" key="31">
    <source>
        <dbReference type="ARBA" id="ARBA00048712"/>
    </source>
</evidence>
<feature type="region of interest" description="Disordered" evidence="36">
    <location>
        <begin position="52"/>
        <end position="108"/>
    </location>
</feature>
<keyword evidence="19" id="KW-0238">DNA-binding</keyword>
<evidence type="ECO:0000256" key="27">
    <source>
        <dbReference type="ARBA" id="ARBA00030798"/>
    </source>
</evidence>
<sequence length="617" mass="70281">MPSRKFADGEVVRGRWPGSSLYYEVEILSHDSHSQLYTVQYKDGTELELKENDIKPLTSFRQRKSGSTSSSPSRRRGSRSRSRSRSPGRPPRSSRRSASASHQADMREMRKEVLEVKLTPLVLKPFGNSIRYNGEPERTERDGMLHRNAEEKFHLSEEISSLSTQYSLHPRREEIKLKDIDSKEENIVPTKGSTLLKTSEVLGTQPKSLEFGGVPGVFLIMLGLPTFLFLLLLLCKDKEASLLNFPPPMPALSELWDTRAFAVYLFWFSLQALFYILPIGKVVEGMPLADGRRLKYRLNGFYAFLLTCVAVGAALCWGVELHYVYHHFLPLALAAATFAMALSTYLAVRAAWAPPAALAPASSGNAIYDFFIGRELNPRIGTFDLKYFCELRPGLIGWVVVNLVMLLAEMKLQHRAAPSLAMILVNSFQLLYVVDALWNEEALLTTMDITHDGFGFMLAFGDLVWVPFIYSFQAFYLVTHPNEVSWPMASLIIALKLCGYVIFRCANSQKNAFRKNPTDPKLAHLKTIHTSTGKNLLVSGWWGFVRHPNYLGDLIMALAWSLPCGFKHVLPYFYVIYFTVLLVHREARDERHCRKKYGLAWEKYCQRVPYRIFPYVY</sequence>
<dbReference type="EC" id="1.3.1.70" evidence="5"/>
<comment type="caution">
    <text evidence="38">The sequence shown here is derived from an EMBL/GenBank/DDBJ whole genome shotgun (WGS) entry which is preliminary data.</text>
</comment>
<keyword evidence="39" id="KW-1185">Reference proteome</keyword>
<evidence type="ECO:0000313" key="38">
    <source>
        <dbReference type="EMBL" id="CAD7674688.1"/>
    </source>
</evidence>
<evidence type="ECO:0000256" key="18">
    <source>
        <dbReference type="ARBA" id="ARBA00023098"/>
    </source>
</evidence>
<evidence type="ECO:0000256" key="15">
    <source>
        <dbReference type="ARBA" id="ARBA00022989"/>
    </source>
</evidence>
<proteinExistence type="inferred from homology"/>
<evidence type="ECO:0000256" key="10">
    <source>
        <dbReference type="ARBA" id="ARBA00022553"/>
    </source>
</evidence>
<evidence type="ECO:0000256" key="19">
    <source>
        <dbReference type="ARBA" id="ARBA00023125"/>
    </source>
</evidence>
<keyword evidence="12 35" id="KW-0152">Cholesterol biosynthesis</keyword>
<reference evidence="38" key="1">
    <citation type="submission" date="2020-12" db="EMBL/GenBank/DDBJ databases">
        <authorList>
            <consortium name="Molecular Ecology Group"/>
        </authorList>
    </citation>
    <scope>NUCLEOTIDE SEQUENCE</scope>
    <source>
        <strain evidence="38">TBG_1078</strain>
    </source>
</reference>
<keyword evidence="8 35" id="KW-0444">Lipid biosynthesis</keyword>
<feature type="transmembrane region" description="Helical" evidence="35">
    <location>
        <begin position="484"/>
        <end position="503"/>
    </location>
</feature>
<comment type="catalytic activity">
    <reaction evidence="31">
        <text>5alpha-cholest-8,14-dien-3beta-ol + NADPH + H(+) = 5alpha-cholest-8-en-3beta-ol + NADP(+)</text>
        <dbReference type="Rhea" id="RHEA:46456"/>
        <dbReference type="ChEBI" id="CHEBI:15378"/>
        <dbReference type="ChEBI" id="CHEBI:16608"/>
        <dbReference type="ChEBI" id="CHEBI:57783"/>
        <dbReference type="ChEBI" id="CHEBI:58349"/>
        <dbReference type="ChEBI" id="CHEBI:86131"/>
    </reaction>
</comment>
<evidence type="ECO:0000256" key="5">
    <source>
        <dbReference type="ARBA" id="ARBA00012413"/>
    </source>
</evidence>
<dbReference type="PANTHER" id="PTHR21257:SF55">
    <property type="entry name" value="DELTA(14)-STEROL REDUCTASE LBR"/>
    <property type="match status" value="1"/>
</dbReference>
<keyword evidence="17 35" id="KW-0756">Sterol biosynthesis</keyword>
<evidence type="ECO:0000256" key="30">
    <source>
        <dbReference type="ARBA" id="ARBA00048100"/>
    </source>
</evidence>
<comment type="similarity">
    <text evidence="4 35">Belongs to the ERG4/ERG24 family.</text>
</comment>
<keyword evidence="24" id="KW-0539">Nucleus</keyword>
<feature type="transmembrane region" description="Helical" evidence="35">
    <location>
        <begin position="261"/>
        <end position="280"/>
    </location>
</feature>
<evidence type="ECO:0000256" key="13">
    <source>
        <dbReference type="ARBA" id="ARBA00022824"/>
    </source>
</evidence>
<dbReference type="Gene3D" id="2.30.30.140">
    <property type="match status" value="1"/>
</dbReference>
<dbReference type="PROSITE" id="PS01017">
    <property type="entry name" value="STEROL_REDUCT_1"/>
    <property type="match status" value="1"/>
</dbReference>
<feature type="transmembrane region" description="Helical" evidence="35">
    <location>
        <begin position="391"/>
        <end position="408"/>
    </location>
</feature>
<dbReference type="InterPro" id="IPR002999">
    <property type="entry name" value="Tudor"/>
</dbReference>
<keyword evidence="23 35" id="KW-0753">Steroid metabolism</keyword>
<keyword evidence="20 35" id="KW-0472">Membrane</keyword>
<dbReference type="SMART" id="SM00333">
    <property type="entry name" value="TUDOR"/>
    <property type="match status" value="1"/>
</dbReference>
<dbReference type="SUPFAM" id="SSF63748">
    <property type="entry name" value="Tudor/PWWP/MBT"/>
    <property type="match status" value="1"/>
</dbReference>
<feature type="transmembrane region" description="Helical" evidence="35">
    <location>
        <begin position="214"/>
        <end position="235"/>
    </location>
</feature>
<evidence type="ECO:0000256" key="23">
    <source>
        <dbReference type="ARBA" id="ARBA00023221"/>
    </source>
</evidence>
<evidence type="ECO:0000256" key="21">
    <source>
        <dbReference type="ARBA" id="ARBA00023166"/>
    </source>
</evidence>
<evidence type="ECO:0000256" key="4">
    <source>
        <dbReference type="ARBA" id="ARBA00005402"/>
    </source>
</evidence>
<feature type="transmembrane region" description="Helical" evidence="35">
    <location>
        <begin position="300"/>
        <end position="319"/>
    </location>
</feature>
<comment type="catalytic activity">
    <reaction evidence="32">
        <text>4,4-dimethyl-5alpha-cholesta-8,24-dien-3beta-ol + NADP(+) = 4,4-dimethyl-5alpha-cholesta-8,14,24-trien-3beta-ol + NADPH + H(+)</text>
        <dbReference type="Rhea" id="RHEA:18561"/>
        <dbReference type="ChEBI" id="CHEBI:15378"/>
        <dbReference type="ChEBI" id="CHEBI:17813"/>
        <dbReference type="ChEBI" id="CHEBI:18364"/>
        <dbReference type="ChEBI" id="CHEBI:57783"/>
        <dbReference type="ChEBI" id="CHEBI:58349"/>
        <dbReference type="EC" id="1.3.1.70"/>
    </reaction>
</comment>
<dbReference type="GO" id="GO:0005789">
    <property type="term" value="C:endoplasmic reticulum membrane"/>
    <property type="evidence" value="ECO:0007669"/>
    <property type="project" value="UniProtKB-SubCell"/>
</dbReference>
<evidence type="ECO:0000256" key="33">
    <source>
        <dbReference type="ARBA" id="ARBA00058138"/>
    </source>
</evidence>
<feature type="transmembrane region" description="Helical" evidence="35">
    <location>
        <begin position="331"/>
        <end position="352"/>
    </location>
</feature>
<dbReference type="Pfam" id="PF09465">
    <property type="entry name" value="LBR_tudor"/>
    <property type="match status" value="1"/>
</dbReference>
<evidence type="ECO:0000256" key="14">
    <source>
        <dbReference type="ARBA" id="ARBA00022955"/>
    </source>
</evidence>
<keyword evidence="7" id="KW-0963">Cytoplasm</keyword>
<evidence type="ECO:0000256" key="3">
    <source>
        <dbReference type="ARBA" id="ARBA00004770"/>
    </source>
</evidence>
<evidence type="ECO:0000256" key="9">
    <source>
        <dbReference type="ARBA" id="ARBA00022548"/>
    </source>
</evidence>
<keyword evidence="22" id="KW-0675">Receptor</keyword>
<evidence type="ECO:0000256" key="12">
    <source>
        <dbReference type="ARBA" id="ARBA00022778"/>
    </source>
</evidence>
<dbReference type="Gene3D" id="1.20.120.1630">
    <property type="match status" value="1"/>
</dbReference>
<dbReference type="CDD" id="cd20381">
    <property type="entry name" value="Tudor_LBR"/>
    <property type="match status" value="1"/>
</dbReference>
<evidence type="ECO:0000256" key="17">
    <source>
        <dbReference type="ARBA" id="ARBA00023011"/>
    </source>
</evidence>
<evidence type="ECO:0000313" key="39">
    <source>
        <dbReference type="Proteomes" id="UP000645828"/>
    </source>
</evidence>
<keyword evidence="11 35" id="KW-0812">Transmembrane</keyword>
<feature type="transmembrane region" description="Helical" evidence="35">
    <location>
        <begin position="453"/>
        <end position="472"/>
    </location>
</feature>
<dbReference type="Pfam" id="PF01222">
    <property type="entry name" value="ERG4_ERG24"/>
    <property type="match status" value="1"/>
</dbReference>
<dbReference type="GO" id="GO:0050613">
    <property type="term" value="F:Delta14-sterol reductase activity"/>
    <property type="evidence" value="ECO:0007669"/>
    <property type="project" value="UniProtKB-EC"/>
</dbReference>
<evidence type="ECO:0000256" key="35">
    <source>
        <dbReference type="RuleBase" id="RU369120"/>
    </source>
</evidence>
<evidence type="ECO:0000256" key="28">
    <source>
        <dbReference type="ARBA" id="ARBA00031227"/>
    </source>
</evidence>
<keyword evidence="16 35" id="KW-0560">Oxidoreductase</keyword>
<dbReference type="AlphaFoldDB" id="A0A811YCS2"/>
<dbReference type="InterPro" id="IPR018083">
    <property type="entry name" value="Sterol_reductase_CS"/>
</dbReference>
<evidence type="ECO:0000256" key="20">
    <source>
        <dbReference type="ARBA" id="ARBA00023136"/>
    </source>
</evidence>
<keyword evidence="13 35" id="KW-0256">Endoplasmic reticulum</keyword>
<evidence type="ECO:0000256" key="1">
    <source>
        <dbReference type="ARBA" id="ARBA00004473"/>
    </source>
</evidence>
<keyword evidence="21 35" id="KW-1207">Sterol metabolism</keyword>
<evidence type="ECO:0000256" key="25">
    <source>
        <dbReference type="ARBA" id="ARBA00029624"/>
    </source>
</evidence>
<evidence type="ECO:0000259" key="37">
    <source>
        <dbReference type="SMART" id="SM00333"/>
    </source>
</evidence>
<evidence type="ECO:0000256" key="16">
    <source>
        <dbReference type="ARBA" id="ARBA00023002"/>
    </source>
</evidence>
<comment type="pathway">
    <text evidence="3 35">Steroid biosynthesis; cholesterol biosynthesis.</text>
</comment>
<dbReference type="UniPathway" id="UPA00063"/>
<evidence type="ECO:0000256" key="26">
    <source>
        <dbReference type="ARBA" id="ARBA00030165"/>
    </source>
</evidence>
<dbReference type="PANTHER" id="PTHR21257">
    <property type="entry name" value="DELTA(14)-STEROL REDUCTASE"/>
    <property type="match status" value="1"/>
</dbReference>
<name>A0A811YCS2_NYCPR</name>
<keyword evidence="18 35" id="KW-0443">Lipid metabolism</keyword>
<evidence type="ECO:0000256" key="2">
    <source>
        <dbReference type="ARBA" id="ARBA00004496"/>
    </source>
</evidence>
<evidence type="ECO:0000256" key="7">
    <source>
        <dbReference type="ARBA" id="ARBA00022490"/>
    </source>
</evidence>
<dbReference type="GO" id="GO:0003677">
    <property type="term" value="F:DNA binding"/>
    <property type="evidence" value="ECO:0007669"/>
    <property type="project" value="UniProtKB-KW"/>
</dbReference>
<feature type="compositionally biased region" description="Basic residues" evidence="36">
    <location>
        <begin position="73"/>
        <end position="86"/>
    </location>
</feature>
<dbReference type="InterPro" id="IPR001171">
    <property type="entry name" value="ERG24_DHCR-like"/>
</dbReference>
<evidence type="ECO:0000256" key="32">
    <source>
        <dbReference type="ARBA" id="ARBA00049367"/>
    </source>
</evidence>
<dbReference type="Proteomes" id="UP000645828">
    <property type="component" value="Unassembled WGS sequence"/>
</dbReference>
<comment type="function">
    <text evidence="33">Catalyzes the reduction of the C14-unsaturated bond of lanosterol, as part of the metabolic pathway leading to cholesterol biosynthesis. Plays a critical role in myeloid cell cholesterol biosynthesis which is essential to both myeloid cell growth and functional maturation. Mediates the activation of NADPH oxidases, perhaps by maintaining critical levels of cholesterol required for membrane lipid raft formation during neutrophil differentiation. Anchors the lamina and the heterochromatin to the inner nuclear membrane.</text>
</comment>
<evidence type="ECO:0000256" key="34">
    <source>
        <dbReference type="ARBA" id="ARBA00065081"/>
    </source>
</evidence>
<keyword evidence="9 35" id="KW-0153">Cholesterol metabolism</keyword>
<dbReference type="FunFam" id="2.30.30.140:FF:000058">
    <property type="entry name" value="Lamin B receptor"/>
    <property type="match status" value="1"/>
</dbReference>
<protein>
    <recommendedName>
        <fullName evidence="6">Delta(14)-sterol reductase LBR</fullName>
        <ecNumber evidence="5">1.3.1.70</ecNumber>
    </recommendedName>
    <alternativeName>
        <fullName evidence="29">3-beta-hydroxysterol Delta (14)-reductase</fullName>
    </alternativeName>
    <alternativeName>
        <fullName evidence="26">C-14 sterol reductase</fullName>
    </alternativeName>
    <alternativeName>
        <fullName evidence="25">Integral nuclear envelope inner membrane protein</fullName>
    </alternativeName>
    <alternativeName>
        <fullName evidence="27">Lamin-B receptor</fullName>
    </alternativeName>
    <alternativeName>
        <fullName evidence="28">Sterol C14-reductase</fullName>
    </alternativeName>
</protein>
<keyword evidence="14 35" id="KW-0752">Steroid biosynthesis</keyword>
<dbReference type="PROSITE" id="PS01018">
    <property type="entry name" value="STEROL_REDUCT_2"/>
    <property type="match status" value="1"/>
</dbReference>
<evidence type="ECO:0000256" key="11">
    <source>
        <dbReference type="ARBA" id="ARBA00022692"/>
    </source>
</evidence>
<evidence type="ECO:0000256" key="29">
    <source>
        <dbReference type="ARBA" id="ARBA00032210"/>
    </source>
</evidence>
<dbReference type="FunFam" id="1.20.120.1630:FF:000001">
    <property type="entry name" value="delta(14)-sterol reductase isoform X1"/>
    <property type="match status" value="1"/>
</dbReference>